<dbReference type="GO" id="GO:0006281">
    <property type="term" value="P:DNA repair"/>
    <property type="evidence" value="ECO:0007669"/>
    <property type="project" value="UniProtKB-KW"/>
</dbReference>
<dbReference type="Gene3D" id="3.90.320.10">
    <property type="match status" value="1"/>
</dbReference>
<comment type="caution">
    <text evidence="6">The sequence shown here is derived from an EMBL/GenBank/DDBJ whole genome shotgun (WGS) entry which is preliminary data.</text>
</comment>
<reference evidence="6" key="1">
    <citation type="submission" date="2012-02" db="EMBL/GenBank/DDBJ databases">
        <title>Whole genome shotgun sequence of Gordonia otitidis NBRC 100426.</title>
        <authorList>
            <person name="Yoshida I."/>
            <person name="Hosoyama A."/>
            <person name="Tsuchikane K."/>
            <person name="Katsumata H."/>
            <person name="Yamazaki S."/>
            <person name="Fujita N."/>
        </authorList>
    </citation>
    <scope>NUCLEOTIDE SEQUENCE [LARGE SCALE GENOMIC DNA]</scope>
    <source>
        <strain evidence="6">NBRC 100426</strain>
    </source>
</reference>
<evidence type="ECO:0000259" key="5">
    <source>
        <dbReference type="Pfam" id="PF12705"/>
    </source>
</evidence>
<keyword evidence="3" id="KW-0234">DNA repair</keyword>
<dbReference type="Proteomes" id="UP000005038">
    <property type="component" value="Unassembled WGS sequence"/>
</dbReference>
<name>H5THF2_GORO1</name>
<dbReference type="InterPro" id="IPR038726">
    <property type="entry name" value="PDDEXK_AddAB-type"/>
</dbReference>
<evidence type="ECO:0000313" key="7">
    <source>
        <dbReference type="Proteomes" id="UP000005038"/>
    </source>
</evidence>
<dbReference type="SUPFAM" id="SSF52980">
    <property type="entry name" value="Restriction endonuclease-like"/>
    <property type="match status" value="1"/>
</dbReference>
<feature type="region of interest" description="Disordered" evidence="4">
    <location>
        <begin position="36"/>
        <end position="64"/>
    </location>
</feature>
<evidence type="ECO:0000256" key="3">
    <source>
        <dbReference type="ARBA" id="ARBA00023204"/>
    </source>
</evidence>
<keyword evidence="2" id="KW-0067">ATP-binding</keyword>
<keyword evidence="2" id="KW-0378">Hydrolase</keyword>
<evidence type="ECO:0000256" key="4">
    <source>
        <dbReference type="SAM" id="MobiDB-lite"/>
    </source>
</evidence>
<dbReference type="AlphaFoldDB" id="H5THF2"/>
<protein>
    <recommendedName>
        <fullName evidence="5">PD-(D/E)XK endonuclease-like domain-containing protein</fullName>
    </recommendedName>
</protein>
<dbReference type="EMBL" id="BAFB01000033">
    <property type="protein sequence ID" value="GAB32910.1"/>
    <property type="molecule type" value="Genomic_DNA"/>
</dbReference>
<accession>H5THF2</accession>
<dbReference type="Pfam" id="PF12705">
    <property type="entry name" value="PDDEXK_1"/>
    <property type="match status" value="1"/>
</dbReference>
<keyword evidence="7" id="KW-1185">Reference proteome</keyword>
<evidence type="ECO:0000256" key="1">
    <source>
        <dbReference type="ARBA" id="ARBA00022763"/>
    </source>
</evidence>
<dbReference type="InterPro" id="IPR011604">
    <property type="entry name" value="PDDEXK-like_dom_sf"/>
</dbReference>
<proteinExistence type="predicted"/>
<dbReference type="OrthoDB" id="9791397at2"/>
<feature type="compositionally biased region" description="Low complexity" evidence="4">
    <location>
        <begin position="36"/>
        <end position="52"/>
    </location>
</feature>
<keyword evidence="2" id="KW-0547">Nucleotide-binding</keyword>
<dbReference type="InterPro" id="IPR011335">
    <property type="entry name" value="Restrct_endonuc-II-like"/>
</dbReference>
<dbReference type="STRING" id="1108044.GOOTI_033_00200"/>
<feature type="domain" description="PD-(D/E)XK endonuclease-like" evidence="5">
    <location>
        <begin position="74"/>
        <end position="315"/>
    </location>
</feature>
<evidence type="ECO:0000313" key="6">
    <source>
        <dbReference type="EMBL" id="GAB32910.1"/>
    </source>
</evidence>
<sequence>MSTTAYPGSTTDTIDATARPADAATAAANTSAAVTSAAETSGAETSAAETVAPGTAPSGTATGARGLVGRPLALSPSRAADFKQCPLLYRYRAIDRFPETPTQAQTRGTVVHAALENLFELPAALRTRESAEFLVEGAWAAMCEADPSLAALLDGEEEKFLSKAFALIGNYYRLENPTAFTPEAVEEHVEIESDDVLMRGFIDRIDVAPTGEIRIVDYKTGRAPSEGFEAKALFQMKFYALAVLRIRGVVPHRLQLMYLSDGQVLSYTPDRDELERFGRTLSAIWRAIREAVASGDFRPRRSGLCRMCEHKTRCPEFGGEIPVYPGPPPGFAA</sequence>
<dbReference type="RefSeq" id="WP_007237171.1">
    <property type="nucleotide sequence ID" value="NZ_BAFB01000033.1"/>
</dbReference>
<keyword evidence="2" id="KW-0347">Helicase</keyword>
<dbReference type="GO" id="GO:0004386">
    <property type="term" value="F:helicase activity"/>
    <property type="evidence" value="ECO:0007669"/>
    <property type="project" value="UniProtKB-KW"/>
</dbReference>
<organism evidence="6 7">
    <name type="scientific">Gordonia otitidis (strain DSM 44809 / CCUG 52243 / JCM 12355 / NBRC 100426 / IFM 10032)</name>
    <dbReference type="NCBI Taxonomy" id="1108044"/>
    <lineage>
        <taxon>Bacteria</taxon>
        <taxon>Bacillati</taxon>
        <taxon>Actinomycetota</taxon>
        <taxon>Actinomycetes</taxon>
        <taxon>Mycobacteriales</taxon>
        <taxon>Gordoniaceae</taxon>
        <taxon>Gordonia</taxon>
    </lineage>
</organism>
<evidence type="ECO:0000256" key="2">
    <source>
        <dbReference type="ARBA" id="ARBA00022806"/>
    </source>
</evidence>
<gene>
    <name evidence="6" type="ORF">GOOTI_033_00200</name>
</gene>
<keyword evidence="1" id="KW-0227">DNA damage</keyword>